<dbReference type="InterPro" id="IPR029063">
    <property type="entry name" value="SAM-dependent_MTases_sf"/>
</dbReference>
<dbReference type="eggNOG" id="arCOG00977">
    <property type="taxonomic scope" value="Archaea"/>
</dbReference>
<gene>
    <name evidence="7" type="primary">cbiT</name>
    <name evidence="7" type="ordered locus">mru_1276</name>
</gene>
<reference evidence="7 8" key="1">
    <citation type="journal article" date="2010" name="PLoS ONE">
        <title>The genome sequence of the rumen methanogen Methanobrevibacter ruminantium reveals new possibilities for controlling ruminant methane emissions.</title>
        <authorList>
            <person name="Leahy S.C."/>
            <person name="Kelly W.J."/>
            <person name="Altermann E."/>
            <person name="Ronimus R.S."/>
            <person name="Yeoman C.J."/>
            <person name="Pacheco D.M."/>
            <person name="Li D."/>
            <person name="Kong Z."/>
            <person name="McTavish S."/>
            <person name="Sang C."/>
            <person name="Lambie S.C."/>
            <person name="Janssen P.H."/>
            <person name="Dey D."/>
            <person name="Attwood G.T."/>
        </authorList>
    </citation>
    <scope>NUCLEOTIDE SEQUENCE [LARGE SCALE GENOMIC DNA]</scope>
    <source>
        <strain evidence="8">ATCC 35063 / DSM 1093 / JCM 13430 / OCM 146 / M1</strain>
    </source>
</reference>
<organism evidence="7 8">
    <name type="scientific">Methanobrevibacter ruminantium (strain ATCC 35063 / DSM 1093 / JCM 13430 / OCM 146 / M1)</name>
    <name type="common">Methanobacterium ruminantium</name>
    <dbReference type="NCBI Taxonomy" id="634498"/>
    <lineage>
        <taxon>Archaea</taxon>
        <taxon>Methanobacteriati</taxon>
        <taxon>Methanobacteriota</taxon>
        <taxon>Methanomada group</taxon>
        <taxon>Methanobacteria</taxon>
        <taxon>Methanobacteriales</taxon>
        <taxon>Methanobacteriaceae</taxon>
        <taxon>Methanobrevibacter</taxon>
    </lineage>
</organism>
<dbReference type="SUPFAM" id="SSF53335">
    <property type="entry name" value="S-adenosyl-L-methionine-dependent methyltransferases"/>
    <property type="match status" value="1"/>
</dbReference>
<evidence type="ECO:0000256" key="1">
    <source>
        <dbReference type="ARBA" id="ARBA00004953"/>
    </source>
</evidence>
<dbReference type="PANTHER" id="PTHR43182">
    <property type="entry name" value="COBALT-PRECORRIN-6B C(15)-METHYLTRANSFERASE (DECARBOXYLATING)"/>
    <property type="match status" value="1"/>
</dbReference>
<keyword evidence="5" id="KW-0949">S-adenosyl-L-methionine</keyword>
<evidence type="ECO:0000256" key="5">
    <source>
        <dbReference type="ARBA" id="ARBA00022691"/>
    </source>
</evidence>
<dbReference type="InterPro" id="IPR007848">
    <property type="entry name" value="Small_mtfrase_dom"/>
</dbReference>
<dbReference type="OrthoDB" id="6027at2157"/>
<evidence type="ECO:0000256" key="2">
    <source>
        <dbReference type="ARBA" id="ARBA00022573"/>
    </source>
</evidence>
<sequence length="187" mass="21190">MIKDFDFINTCDISGFIKEEIRAIALYKSDVSKEDIVLDINCGIGEISTEFSKLSKEVYCIDEDNTAIEFSKTNIEKHGDIDKVKFINQDPLSAIRSIIDFDIAIIKANDDNIGEIIEEIHNRINSKGRIIILTNILDFALMSVNKLDELLYNPTISQIDVSKGQQLNKGVKLISDNPMTMIYVKKR</sequence>
<comment type="pathway">
    <text evidence="1">Cofactor biosynthesis; adenosylcobalamin biosynthesis.</text>
</comment>
<protein>
    <submittedName>
        <fullName evidence="7">Precorrin-6Y C5,15-methyltransferase (Decarboxylating) CbiT</fullName>
        <ecNumber evidence="7">2.1.1.132</ecNumber>
    </submittedName>
</protein>
<dbReference type="PATRIC" id="fig|634498.28.peg.1279"/>
<keyword evidence="4 7" id="KW-0808">Transferase</keyword>
<dbReference type="HOGENOM" id="CLU_094143_0_0_2"/>
<dbReference type="GO" id="GO:0009236">
    <property type="term" value="P:cobalamin biosynthetic process"/>
    <property type="evidence" value="ECO:0007669"/>
    <property type="project" value="UniProtKB-KW"/>
</dbReference>
<dbReference type="Proteomes" id="UP000008680">
    <property type="component" value="Chromosome"/>
</dbReference>
<keyword evidence="2" id="KW-0169">Cobalamin biosynthesis</keyword>
<dbReference type="KEGG" id="mru:mru_1276"/>
<dbReference type="PANTHER" id="PTHR43182:SF1">
    <property type="entry name" value="COBALT-PRECORRIN-7 C(5)-METHYLTRANSFERASE"/>
    <property type="match status" value="1"/>
</dbReference>
<evidence type="ECO:0000256" key="3">
    <source>
        <dbReference type="ARBA" id="ARBA00022603"/>
    </source>
</evidence>
<proteinExistence type="predicted"/>
<dbReference type="GeneID" id="8770927"/>
<name>D3E3L5_METRM</name>
<accession>D3E3L5</accession>
<evidence type="ECO:0000313" key="8">
    <source>
        <dbReference type="Proteomes" id="UP000008680"/>
    </source>
</evidence>
<dbReference type="InterPro" id="IPR050714">
    <property type="entry name" value="Cobalamin_biosynth_MTase"/>
</dbReference>
<dbReference type="CDD" id="cd02440">
    <property type="entry name" value="AdoMet_MTases"/>
    <property type="match status" value="1"/>
</dbReference>
<evidence type="ECO:0000313" key="7">
    <source>
        <dbReference type="EMBL" id="ADC47126.1"/>
    </source>
</evidence>
<dbReference type="STRING" id="634498.mru_1276"/>
<dbReference type="Gene3D" id="3.40.50.150">
    <property type="entry name" value="Vaccinia Virus protein VP39"/>
    <property type="match status" value="1"/>
</dbReference>
<dbReference type="Pfam" id="PF05175">
    <property type="entry name" value="MTS"/>
    <property type="match status" value="1"/>
</dbReference>
<dbReference type="GO" id="GO:0032259">
    <property type="term" value="P:methylation"/>
    <property type="evidence" value="ECO:0007669"/>
    <property type="project" value="UniProtKB-KW"/>
</dbReference>
<dbReference type="GO" id="GO:0046025">
    <property type="term" value="F:precorrin-6Y C5,15-methyltransferase (decarboxylating) activity"/>
    <property type="evidence" value="ECO:0007669"/>
    <property type="project" value="UniProtKB-EC"/>
</dbReference>
<dbReference type="EMBL" id="CP001719">
    <property type="protein sequence ID" value="ADC47126.1"/>
    <property type="molecule type" value="Genomic_DNA"/>
</dbReference>
<dbReference type="AlphaFoldDB" id="D3E3L5"/>
<feature type="domain" description="Methyltransferase small" evidence="6">
    <location>
        <begin position="33"/>
        <end position="135"/>
    </location>
</feature>
<keyword evidence="8" id="KW-1185">Reference proteome</keyword>
<evidence type="ECO:0000259" key="6">
    <source>
        <dbReference type="Pfam" id="PF05175"/>
    </source>
</evidence>
<dbReference type="EC" id="2.1.1.132" evidence="7"/>
<dbReference type="RefSeq" id="WP_012956075.1">
    <property type="nucleotide sequence ID" value="NC_013790.1"/>
</dbReference>
<keyword evidence="3 7" id="KW-0489">Methyltransferase</keyword>
<evidence type="ECO:0000256" key="4">
    <source>
        <dbReference type="ARBA" id="ARBA00022679"/>
    </source>
</evidence>